<feature type="domain" description="Calcineurin-like phosphoesterase" evidence="2">
    <location>
        <begin position="50"/>
        <end position="210"/>
    </location>
</feature>
<evidence type="ECO:0000313" key="3">
    <source>
        <dbReference type="EMBL" id="MFC0395196.1"/>
    </source>
</evidence>
<proteinExistence type="predicted"/>
<keyword evidence="4" id="KW-1185">Reference proteome</keyword>
<evidence type="ECO:0000259" key="2">
    <source>
        <dbReference type="Pfam" id="PF00149"/>
    </source>
</evidence>
<protein>
    <submittedName>
        <fullName evidence="3">Metallophosphoesterase</fullName>
    </submittedName>
</protein>
<dbReference type="InterPro" id="IPR051158">
    <property type="entry name" value="Metallophosphoesterase_sf"/>
</dbReference>
<evidence type="ECO:0000256" key="1">
    <source>
        <dbReference type="SAM" id="Phobius"/>
    </source>
</evidence>
<dbReference type="PANTHER" id="PTHR31302:SF32">
    <property type="entry name" value="PHOSPHOESTERASE"/>
    <property type="match status" value="1"/>
</dbReference>
<dbReference type="EMBL" id="JBHLVF010000041">
    <property type="protein sequence ID" value="MFC0395196.1"/>
    <property type="molecule type" value="Genomic_DNA"/>
</dbReference>
<comment type="caution">
    <text evidence="3">The sequence shown here is derived from an EMBL/GenBank/DDBJ whole genome shotgun (WGS) entry which is preliminary data.</text>
</comment>
<dbReference type="Pfam" id="PF00149">
    <property type="entry name" value="Metallophos"/>
    <property type="match status" value="1"/>
</dbReference>
<keyword evidence="1" id="KW-1133">Transmembrane helix</keyword>
<dbReference type="Proteomes" id="UP001589818">
    <property type="component" value="Unassembled WGS sequence"/>
</dbReference>
<feature type="transmembrane region" description="Helical" evidence="1">
    <location>
        <begin position="6"/>
        <end position="28"/>
    </location>
</feature>
<dbReference type="Gene3D" id="3.60.21.10">
    <property type="match status" value="1"/>
</dbReference>
<keyword evidence="1" id="KW-0812">Transmembrane</keyword>
<keyword evidence="1" id="KW-0472">Membrane</keyword>
<name>A0ABV6JH14_9BACL</name>
<reference evidence="3 4" key="1">
    <citation type="submission" date="2024-09" db="EMBL/GenBank/DDBJ databases">
        <authorList>
            <person name="Sun Q."/>
            <person name="Mori K."/>
        </authorList>
    </citation>
    <scope>NUCLEOTIDE SEQUENCE [LARGE SCALE GENOMIC DNA]</scope>
    <source>
        <strain evidence="3 4">CCM 4839</strain>
    </source>
</reference>
<gene>
    <name evidence="3" type="ORF">ACFFJ8_27995</name>
</gene>
<dbReference type="RefSeq" id="WP_204816325.1">
    <property type="nucleotide sequence ID" value="NZ_JANHOF010000001.1"/>
</dbReference>
<evidence type="ECO:0000313" key="4">
    <source>
        <dbReference type="Proteomes" id="UP001589818"/>
    </source>
</evidence>
<dbReference type="SUPFAM" id="SSF56300">
    <property type="entry name" value="Metallo-dependent phosphatases"/>
    <property type="match status" value="1"/>
</dbReference>
<dbReference type="InterPro" id="IPR029052">
    <property type="entry name" value="Metallo-depent_PP-like"/>
</dbReference>
<dbReference type="PANTHER" id="PTHR31302">
    <property type="entry name" value="TRANSMEMBRANE PROTEIN WITH METALLOPHOSPHOESTERASE DOMAIN-RELATED"/>
    <property type="match status" value="1"/>
</dbReference>
<organism evidence="3 4">
    <name type="scientific">Paenibacillus mendelii</name>
    <dbReference type="NCBI Taxonomy" id="206163"/>
    <lineage>
        <taxon>Bacteria</taxon>
        <taxon>Bacillati</taxon>
        <taxon>Bacillota</taxon>
        <taxon>Bacilli</taxon>
        <taxon>Bacillales</taxon>
        <taxon>Paenibacillaceae</taxon>
        <taxon>Paenibacillus</taxon>
    </lineage>
</organism>
<accession>A0ABV6JH14</accession>
<sequence>MGYEIAVALIIVVVLAVGIILFMISASYRYKLDRQSISVSQLPASFDGTKILFLSDIHRRVIPDKVIQRCKEAGGAELVFIGGDLREKGVPLQRSRDNIRKLSTIAPIYMVYGNHDYDEDIRAFDVMLRDEGVRVLVNESVILEQGDGSRIRLIGVDDPRTGRDRLEMALREARDDEGTFTMLLAHDPILVDKLQSCDRVDLVFSGHTHGGQISLPMLGSILRSAYSRGWFSVGNTETTGSASASRLFVSCGFGTSRIPLRYNAPAEYHLFTLQCPAAD</sequence>
<dbReference type="InterPro" id="IPR004843">
    <property type="entry name" value="Calcineurin-like_PHP"/>
</dbReference>